<proteinExistence type="predicted"/>
<sequence length="224" mass="22375">MTALKATTASKPRRAATLIALAAGAALALTGCSAGQISQTADQVAAVNGNSADVGKIALRDVRILLPQSAEYDNAKGGKALLAFSAINLGEHQSDTLVSIEAPDLGAVQIDGKVELGPQSTVVAGEAAGAGDSHADPAHSDDAHGAPVAEAPADEVADPAADPLKIEITGLQQDVTAGLTYPVRFNFKENGTVLVNVPVDAGVELERAVTDKSRSGEGGGGGGH</sequence>
<evidence type="ECO:0008006" key="5">
    <source>
        <dbReference type="Google" id="ProtNLM"/>
    </source>
</evidence>
<name>A0A378YGM6_9NOCA</name>
<dbReference type="Proteomes" id="UP000255467">
    <property type="component" value="Unassembled WGS sequence"/>
</dbReference>
<dbReference type="OrthoDB" id="5188566at2"/>
<dbReference type="STRING" id="1406858.GCA_000710895_06073"/>
<feature type="signal peptide" evidence="2">
    <location>
        <begin position="1"/>
        <end position="28"/>
    </location>
</feature>
<reference evidence="3 4" key="1">
    <citation type="submission" date="2018-06" db="EMBL/GenBank/DDBJ databases">
        <authorList>
            <consortium name="Pathogen Informatics"/>
            <person name="Doyle S."/>
        </authorList>
    </citation>
    <scope>NUCLEOTIDE SEQUENCE [LARGE SCALE GENOMIC DNA]</scope>
    <source>
        <strain evidence="3 4">NCTC1934</strain>
    </source>
</reference>
<feature type="compositionally biased region" description="Basic and acidic residues" evidence="1">
    <location>
        <begin position="133"/>
        <end position="144"/>
    </location>
</feature>
<dbReference type="EMBL" id="UGRY01000002">
    <property type="protein sequence ID" value="SUA75661.1"/>
    <property type="molecule type" value="Genomic_DNA"/>
</dbReference>
<evidence type="ECO:0000313" key="3">
    <source>
        <dbReference type="EMBL" id="SUA75661.1"/>
    </source>
</evidence>
<evidence type="ECO:0000256" key="1">
    <source>
        <dbReference type="SAM" id="MobiDB-lite"/>
    </source>
</evidence>
<feature type="region of interest" description="Disordered" evidence="1">
    <location>
        <begin position="127"/>
        <end position="152"/>
    </location>
</feature>
<evidence type="ECO:0000256" key="2">
    <source>
        <dbReference type="SAM" id="SignalP"/>
    </source>
</evidence>
<dbReference type="Gene3D" id="2.60.40.1890">
    <property type="entry name" value="PCu(A)C copper chaperone"/>
    <property type="match status" value="1"/>
</dbReference>
<dbReference type="InterPro" id="IPR036182">
    <property type="entry name" value="PCuAC_sf"/>
</dbReference>
<organism evidence="3 4">
    <name type="scientific">Nocardia otitidiscaviarum</name>
    <dbReference type="NCBI Taxonomy" id="1823"/>
    <lineage>
        <taxon>Bacteria</taxon>
        <taxon>Bacillati</taxon>
        <taxon>Actinomycetota</taxon>
        <taxon>Actinomycetes</taxon>
        <taxon>Mycobacteriales</taxon>
        <taxon>Nocardiaceae</taxon>
        <taxon>Nocardia</taxon>
    </lineage>
</organism>
<gene>
    <name evidence="3" type="ORF">NCTC1934_02183</name>
</gene>
<accession>A0A378YGM6</accession>
<protein>
    <recommendedName>
        <fullName evidence="5">Copper chaperone PCu(A)C</fullName>
    </recommendedName>
</protein>
<dbReference type="Pfam" id="PF04314">
    <property type="entry name" value="PCuAC"/>
    <property type="match status" value="1"/>
</dbReference>
<dbReference type="AlphaFoldDB" id="A0A378YGM6"/>
<keyword evidence="4" id="KW-1185">Reference proteome</keyword>
<evidence type="ECO:0000313" key="4">
    <source>
        <dbReference type="Proteomes" id="UP000255467"/>
    </source>
</evidence>
<keyword evidence="2" id="KW-0732">Signal</keyword>
<dbReference type="RefSeq" id="WP_039808983.1">
    <property type="nucleotide sequence ID" value="NZ_UGRY01000002.1"/>
</dbReference>
<dbReference type="PROSITE" id="PS51257">
    <property type="entry name" value="PROKAR_LIPOPROTEIN"/>
    <property type="match status" value="1"/>
</dbReference>
<feature type="chain" id="PRO_5039532219" description="Copper chaperone PCu(A)C" evidence="2">
    <location>
        <begin position="29"/>
        <end position="224"/>
    </location>
</feature>
<dbReference type="InterPro" id="IPR007410">
    <property type="entry name" value="LpqE-like"/>
</dbReference>